<comment type="caution">
    <text evidence="1">The sequence shown here is derived from an EMBL/GenBank/DDBJ whole genome shotgun (WGS) entry which is preliminary data.</text>
</comment>
<proteinExistence type="predicted"/>
<reference evidence="1 2" key="1">
    <citation type="submission" date="2024-01" db="EMBL/GenBank/DDBJ databases">
        <title>The genome of the rayed Mediterranean limpet Patella caerulea (Linnaeus, 1758).</title>
        <authorList>
            <person name="Anh-Thu Weber A."/>
            <person name="Halstead-Nussloch G."/>
        </authorList>
    </citation>
    <scope>NUCLEOTIDE SEQUENCE [LARGE SCALE GENOMIC DNA]</scope>
    <source>
        <strain evidence="1">AATW-2023a</strain>
        <tissue evidence="1">Whole specimen</tissue>
    </source>
</reference>
<dbReference type="AlphaFoldDB" id="A0AAN8J523"/>
<dbReference type="EMBL" id="JAZGQO010000014">
    <property type="protein sequence ID" value="KAK6169922.1"/>
    <property type="molecule type" value="Genomic_DNA"/>
</dbReference>
<dbReference type="Proteomes" id="UP001347796">
    <property type="component" value="Unassembled WGS sequence"/>
</dbReference>
<sequence>MMISKKFEENGFPYKYAILRNGKLEYEFVNYLALKRSSGEDPNRRFRIPKDLKKEIKGNWHQYDGFCYQRKHQGLWSQFKAIFKSTDENKLKSEVGEAVQYFVDPFLKKAFSLVQDEDAIILQEIGENMFMILHSLRLQMVDYHNDYIDENVFKKHVQDFIIEPIITNADKSVTNNISVMLALFVMKLTNEYKIILSRRQRNVIYQSLLVTVDREEKTCHAIDFIKKYFDEV</sequence>
<evidence type="ECO:0000313" key="1">
    <source>
        <dbReference type="EMBL" id="KAK6169922.1"/>
    </source>
</evidence>
<accession>A0AAN8J523</accession>
<name>A0AAN8J523_PATCE</name>
<evidence type="ECO:0000313" key="2">
    <source>
        <dbReference type="Proteomes" id="UP001347796"/>
    </source>
</evidence>
<protein>
    <submittedName>
        <fullName evidence="1">Uncharacterized protein</fullName>
    </submittedName>
</protein>
<keyword evidence="2" id="KW-1185">Reference proteome</keyword>
<gene>
    <name evidence="1" type="ORF">SNE40_018442</name>
</gene>
<organism evidence="1 2">
    <name type="scientific">Patella caerulea</name>
    <name type="common">Rayed Mediterranean limpet</name>
    <dbReference type="NCBI Taxonomy" id="87958"/>
    <lineage>
        <taxon>Eukaryota</taxon>
        <taxon>Metazoa</taxon>
        <taxon>Spiralia</taxon>
        <taxon>Lophotrochozoa</taxon>
        <taxon>Mollusca</taxon>
        <taxon>Gastropoda</taxon>
        <taxon>Patellogastropoda</taxon>
        <taxon>Patelloidea</taxon>
        <taxon>Patellidae</taxon>
        <taxon>Patella</taxon>
    </lineage>
</organism>